<keyword evidence="1" id="KW-0812">Transmembrane</keyword>
<organism evidence="2 3">
    <name type="scientific">Oedothorax gibbosus</name>
    <dbReference type="NCBI Taxonomy" id="931172"/>
    <lineage>
        <taxon>Eukaryota</taxon>
        <taxon>Metazoa</taxon>
        <taxon>Ecdysozoa</taxon>
        <taxon>Arthropoda</taxon>
        <taxon>Chelicerata</taxon>
        <taxon>Arachnida</taxon>
        <taxon>Araneae</taxon>
        <taxon>Araneomorphae</taxon>
        <taxon>Entelegynae</taxon>
        <taxon>Araneoidea</taxon>
        <taxon>Linyphiidae</taxon>
        <taxon>Erigoninae</taxon>
        <taxon>Oedothorax</taxon>
    </lineage>
</organism>
<evidence type="ECO:0000256" key="1">
    <source>
        <dbReference type="SAM" id="Phobius"/>
    </source>
</evidence>
<dbReference type="Proteomes" id="UP000827092">
    <property type="component" value="Unassembled WGS sequence"/>
</dbReference>
<feature type="transmembrane region" description="Helical" evidence="1">
    <location>
        <begin position="12"/>
        <end position="30"/>
    </location>
</feature>
<proteinExistence type="predicted"/>
<protein>
    <submittedName>
        <fullName evidence="2">Uncharacterized protein</fullName>
    </submittedName>
</protein>
<keyword evidence="1" id="KW-0472">Membrane</keyword>
<evidence type="ECO:0000313" key="2">
    <source>
        <dbReference type="EMBL" id="KAG8196646.1"/>
    </source>
</evidence>
<keyword evidence="1" id="KW-1133">Transmembrane helix</keyword>
<dbReference type="EMBL" id="JAFNEN010000066">
    <property type="protein sequence ID" value="KAG8196646.1"/>
    <property type="molecule type" value="Genomic_DNA"/>
</dbReference>
<keyword evidence="3" id="KW-1185">Reference proteome</keyword>
<dbReference type="AlphaFoldDB" id="A0AAV6VM67"/>
<sequence length="96" mass="11040">MNEFGTGQRKAVFLFILVISFIIITEQAHIKKESSEHSIYERMCNIRGEECLKDIDCCMGECICYKNSCKCGTRPKIKNSEFGAQPKAQKLVCYYK</sequence>
<gene>
    <name evidence="2" type="ORF">JTE90_006556</name>
</gene>
<evidence type="ECO:0000313" key="3">
    <source>
        <dbReference type="Proteomes" id="UP000827092"/>
    </source>
</evidence>
<comment type="caution">
    <text evidence="2">The sequence shown here is derived from an EMBL/GenBank/DDBJ whole genome shotgun (WGS) entry which is preliminary data.</text>
</comment>
<accession>A0AAV6VM67</accession>
<name>A0AAV6VM67_9ARAC</name>
<reference evidence="2 3" key="1">
    <citation type="journal article" date="2022" name="Nat. Ecol. Evol.">
        <title>A masculinizing supergene underlies an exaggerated male reproductive morph in a spider.</title>
        <authorList>
            <person name="Hendrickx F."/>
            <person name="De Corte Z."/>
            <person name="Sonet G."/>
            <person name="Van Belleghem S.M."/>
            <person name="Kostlbacher S."/>
            <person name="Vangestel C."/>
        </authorList>
    </citation>
    <scope>NUCLEOTIDE SEQUENCE [LARGE SCALE GENOMIC DNA]</scope>
    <source>
        <strain evidence="2">W744_W776</strain>
    </source>
</reference>